<name>V9LD61_CALMI</name>
<feature type="transmembrane region" description="Helical" evidence="1">
    <location>
        <begin position="16"/>
        <end position="37"/>
    </location>
</feature>
<dbReference type="GO" id="GO:0042105">
    <property type="term" value="C:alpha-beta T cell receptor complex"/>
    <property type="evidence" value="ECO:0007669"/>
    <property type="project" value="TreeGrafter"/>
</dbReference>
<dbReference type="GO" id="GO:0007166">
    <property type="term" value="P:cell surface receptor signaling pathway"/>
    <property type="evidence" value="ECO:0007669"/>
    <property type="project" value="TreeGrafter"/>
</dbReference>
<keyword evidence="1" id="KW-0812">Transmembrane</keyword>
<keyword evidence="1" id="KW-0472">Membrane</keyword>
<dbReference type="GO" id="GO:0009897">
    <property type="term" value="C:external side of plasma membrane"/>
    <property type="evidence" value="ECO:0007669"/>
    <property type="project" value="TreeGrafter"/>
</dbReference>
<evidence type="ECO:0000313" key="2">
    <source>
        <dbReference type="EMBL" id="AFP09938.1"/>
    </source>
</evidence>
<evidence type="ECO:0000256" key="1">
    <source>
        <dbReference type="SAM" id="Phobius"/>
    </source>
</evidence>
<dbReference type="PANTHER" id="PTHR10570:SF8">
    <property type="entry name" value="T-CELL SURFACE GLYCOPROTEIN CD3 GAMMA CHAIN"/>
    <property type="match status" value="1"/>
</dbReference>
<accession>V9LD61</accession>
<proteinExistence type="evidence at transcript level"/>
<dbReference type="GO" id="GO:0004888">
    <property type="term" value="F:transmembrane signaling receptor activity"/>
    <property type="evidence" value="ECO:0007669"/>
    <property type="project" value="TreeGrafter"/>
</dbReference>
<sequence length="84" mass="9274">MVRLCKNCVQLESPSLAGIMVGDLLATFIIALAVYLMTAPAKARLYQASDRQTLVLNEGNDGLYSGLRVGARDEYSELEPRRKK</sequence>
<dbReference type="PANTHER" id="PTHR10570">
    <property type="entry name" value="T-CELL SURFACE GLYCOPROTEIN CD3 GAMMA CHAIN / DELTA CHAIN"/>
    <property type="match status" value="1"/>
</dbReference>
<protein>
    <submittedName>
        <fullName evidence="2">CD3 gamma/delta</fullName>
    </submittedName>
</protein>
<dbReference type="EMBL" id="JW877421">
    <property type="protein sequence ID" value="AFP09938.1"/>
    <property type="molecule type" value="mRNA"/>
</dbReference>
<dbReference type="Gene3D" id="1.10.287.770">
    <property type="entry name" value="YojJ-like"/>
    <property type="match status" value="1"/>
</dbReference>
<dbReference type="AlphaFoldDB" id="V9LD61"/>
<keyword evidence="1" id="KW-1133">Transmembrane helix</keyword>
<dbReference type="InterPro" id="IPR015484">
    <property type="entry name" value="CD3_esu/gsu/dsu"/>
</dbReference>
<dbReference type="GO" id="GO:0045059">
    <property type="term" value="P:positive thymic T cell selection"/>
    <property type="evidence" value="ECO:0007669"/>
    <property type="project" value="TreeGrafter"/>
</dbReference>
<reference evidence="2" key="1">
    <citation type="journal article" date="2014" name="Nature">
        <title>Elephant shark genome provides unique insights into gnathostome evolution.</title>
        <authorList>
            <consortium name="International Elephant Shark Genome Sequencing Consortium"/>
            <person name="Venkatesh B."/>
            <person name="Lee A.P."/>
            <person name="Ravi V."/>
            <person name="Maurya A.K."/>
            <person name="Lian M.M."/>
            <person name="Swann J.B."/>
            <person name="Ohta Y."/>
            <person name="Flajnik M.F."/>
            <person name="Sutoh Y."/>
            <person name="Kasahara M."/>
            <person name="Hoon S."/>
            <person name="Gangu V."/>
            <person name="Roy S.W."/>
            <person name="Irimia M."/>
            <person name="Korzh V."/>
            <person name="Kondrychyn I."/>
            <person name="Lim Z.W."/>
            <person name="Tay B.H."/>
            <person name="Tohari S."/>
            <person name="Kong K.W."/>
            <person name="Ho S."/>
            <person name="Lorente-Galdos B."/>
            <person name="Quilez J."/>
            <person name="Marques-Bonet T."/>
            <person name="Raney B.J."/>
            <person name="Ingham P.W."/>
            <person name="Tay A."/>
            <person name="Hillier L.W."/>
            <person name="Minx P."/>
            <person name="Boehm T."/>
            <person name="Wilson R.K."/>
            <person name="Brenner S."/>
            <person name="Warren W.C."/>
        </authorList>
    </citation>
    <scope>NUCLEOTIDE SEQUENCE</scope>
    <source>
        <tissue evidence="2">Spleen</tissue>
    </source>
</reference>
<organism evidence="2">
    <name type="scientific">Callorhinchus milii</name>
    <name type="common">Ghost shark</name>
    <dbReference type="NCBI Taxonomy" id="7868"/>
    <lineage>
        <taxon>Eukaryota</taxon>
        <taxon>Metazoa</taxon>
        <taxon>Chordata</taxon>
        <taxon>Craniata</taxon>
        <taxon>Vertebrata</taxon>
        <taxon>Chondrichthyes</taxon>
        <taxon>Holocephali</taxon>
        <taxon>Chimaeriformes</taxon>
        <taxon>Callorhinchidae</taxon>
        <taxon>Callorhinchus</taxon>
    </lineage>
</organism>